<dbReference type="InterPro" id="IPR001680">
    <property type="entry name" value="WD40_rpt"/>
</dbReference>
<keyword evidence="3" id="KW-1133">Transmembrane helix</keyword>
<feature type="transmembrane region" description="Helical" evidence="3">
    <location>
        <begin position="1514"/>
        <end position="1535"/>
    </location>
</feature>
<dbReference type="InterPro" id="IPR036322">
    <property type="entry name" value="WD40_repeat_dom_sf"/>
</dbReference>
<feature type="domain" description="Anaphase-promoting complex subunit 4-like WD40" evidence="4">
    <location>
        <begin position="976"/>
        <end position="1074"/>
    </location>
</feature>
<keyword evidence="3" id="KW-0472">Membrane</keyword>
<dbReference type="GO" id="GO:0098703">
    <property type="term" value="P:calcium ion import across plasma membrane"/>
    <property type="evidence" value="ECO:0007669"/>
    <property type="project" value="TreeGrafter"/>
</dbReference>
<keyword evidence="6" id="KW-1185">Reference proteome</keyword>
<dbReference type="GO" id="GO:0005886">
    <property type="term" value="C:plasma membrane"/>
    <property type="evidence" value="ECO:0007669"/>
    <property type="project" value="TreeGrafter"/>
</dbReference>
<feature type="region of interest" description="Disordered" evidence="2">
    <location>
        <begin position="1"/>
        <end position="41"/>
    </location>
</feature>
<feature type="compositionally biased region" description="Basic and acidic residues" evidence="2">
    <location>
        <begin position="732"/>
        <end position="748"/>
    </location>
</feature>
<sequence>MSTNDWEPDPDIETAKRFEFKPMPIGKHADTHAKQVATKKRKKRLSTFGLDNFDLEEILIHSNEKKGKRDNRGSEDIQDQAGRQFYHEASAEEPPEMSFVKKSTGFLASLSSTDKTVNLVCNGISTEHPSGKYLAACYSKGNTPLVVFDVYESDKQHTSDHILFNQSTKEIDDGMHGDQDLSNTLDLGRKVKFSPCGTWLVLGGKGKTIAFDPPADSTGVQKEPEIWSSLLVYRVSDLIDPETAKTAKPAFNLSKANAKGVIAMEFSRDGHLLVVSTEDKKVRCYHVEVSADADVKAKIPARWGPPAKPQLDGIDSDYTYFREYGIPLYPFTENRAKFDPDGFGAPTCLSFQRDGSELAIGVPSEVHRAASVFIVELSGQREPVLQIKFKHPQITDVKYSDTGKWLAIAGRIDRQLLDQNADAIETGGVSILNAHTYDPEAWIQKKVNAVTSISWGVADKRIVIGDSAMQATLYATYTWAELAQRKLGGVESDSVINQVQINKFTDIFICGGVKTPIEAYRFSIWKSSKELNLKNVPENRDVEVNKHVTDPLAGRQFYTDVTWRGGITVNGEVHADSSVCALTYGNEILIHDAHSGKRQLCREVTPHPGNLGVIAWSDDGKYLAVGYREGVMIKKHAWKKKVNTYSKLKAAHDEKKKKFLKPSGIRSGTPTQEAQADVLLNGMKMVGKLQSTKNLGDLLGSAPSPPTAASHPEVELTNGHGVTTTTTTTTSSKKEELEMEPEPEKPADPDLTDDPETYYVLIYDATDITNDPSKFSPEPNTLKLIQTIPFQETITSLDWGKMSTLLSVTSADIDPSDNVQQGSCRVFKKVEEPGKKIRWKRESPEQFPFVATPLSQVKIRSQQFLDELCNEYKVPKTSTSVFNTRRRSVDDEKSRLVMLCERLQQGDDAEAQQEKLYARFTEFIVKNTNAYQQEASKLSKAIELTDPDSIATKLAKSIGRLYPVCDISKFDRIGNMLAVGLSREVLVFDTSNWTRIASVGREKEVDDKGKPIKLESRDVEHHNSVSYLEWSPSGKILAISRKAVSVRFYDATNGKFPLSHRLPKTKNASDLSWSLDDAYFVAICPVSSEDVHSTAISVFKTDGGLPHTRVQQWSTPDGSVGGDYFPHKTIAAEWSPDGSCLAEVGLTRMNADLLKAGMEKTAILERAMSGMVVVEEEEEVLEVSEKKKEKGAIDLASYFSVWYRGFNLNPQLVPLDLDPKDLVEVLREYPETLYVSRDYDTLVQSLIEQQRFKAFQAVIEQFPLCAGSLKFGVDSEGHKTVTNAFNVANKMRDEASLKMLLYTAQLPEVVGSSLPFIACEALPEIISQGFEDMVVEYMHQLPFHFYKTPLKQANLSEGPIYRSSATHLNTSFRNGLIREQGGLWGDVYDPRGMQIVASHVALPNLGTLKVLEAFCNANSSIFDNEAMTAVLEVLWEEHIKMWFYIKASIFLVMVIAWIMLVQLVVSSETGKITMNNFDRVVYAVVLLINFWLIYEEYRQAKGSPGGVLKHFSDVWNALDIFSATMMSCFVFFLEYDTSTDTYIFIGVAGTILLMLKSLSFLRGFESTGWLITVLTQNVADVRPFLIVMMVIILGSSVAFNLLLSHAEDEGGDKPYSGWWTSFFSVFLMSVLGDFDTGLFDKAGMHPSEFSKLVTQLVFLFVVLFITVVALNALIALLGDSYAKVSEFETANKKKERAELICEYMGVMRGKKRRKINRVTKFFHKLGQKETERGDKGESEIEQFKRIVDELRVEIRGLKDIILGDHGGGGD</sequence>
<dbReference type="SUPFAM" id="SSF82171">
    <property type="entry name" value="DPP6 N-terminal domain-like"/>
    <property type="match status" value="1"/>
</dbReference>
<evidence type="ECO:0000256" key="2">
    <source>
        <dbReference type="SAM" id="MobiDB-lite"/>
    </source>
</evidence>
<proteinExistence type="predicted"/>
<dbReference type="GO" id="GO:0005216">
    <property type="term" value="F:monoatomic ion channel activity"/>
    <property type="evidence" value="ECO:0007669"/>
    <property type="project" value="InterPro"/>
</dbReference>
<feature type="transmembrane region" description="Helical" evidence="3">
    <location>
        <begin position="1584"/>
        <end position="1603"/>
    </location>
</feature>
<keyword evidence="3" id="KW-0812">Transmembrane</keyword>
<dbReference type="EMBL" id="BRXW01000193">
    <property type="protein sequence ID" value="GMI13513.1"/>
    <property type="molecule type" value="Genomic_DNA"/>
</dbReference>
<dbReference type="PANTHER" id="PTHR10582:SF2">
    <property type="entry name" value="INACTIVE"/>
    <property type="match status" value="1"/>
</dbReference>
<evidence type="ECO:0000256" key="1">
    <source>
        <dbReference type="ARBA" id="ARBA00022737"/>
    </source>
</evidence>
<name>A0A9W7FJV0_9STRA</name>
<feature type="transmembrane region" description="Helical" evidence="3">
    <location>
        <begin position="1477"/>
        <end position="1494"/>
    </location>
</feature>
<feature type="transmembrane region" description="Helical" evidence="3">
    <location>
        <begin position="1652"/>
        <end position="1677"/>
    </location>
</feature>
<feature type="transmembrane region" description="Helical" evidence="3">
    <location>
        <begin position="1542"/>
        <end position="1564"/>
    </location>
</feature>
<feature type="region of interest" description="Disordered" evidence="2">
    <location>
        <begin position="696"/>
        <end position="754"/>
    </location>
</feature>
<evidence type="ECO:0000313" key="5">
    <source>
        <dbReference type="EMBL" id="GMI13513.1"/>
    </source>
</evidence>
<dbReference type="InterPro" id="IPR024977">
    <property type="entry name" value="Apc4-like_WD40_dom"/>
</dbReference>
<accession>A0A9W7FJV0</accession>
<gene>
    <name evidence="5" type="ORF">TrLO_g6775</name>
</gene>
<dbReference type="SUPFAM" id="SSF69304">
    <property type="entry name" value="Tricorn protease N-terminal domain"/>
    <property type="match status" value="1"/>
</dbReference>
<dbReference type="InterPro" id="IPR024862">
    <property type="entry name" value="TRPV"/>
</dbReference>
<organism evidence="5 6">
    <name type="scientific">Triparma laevis f. longispina</name>
    <dbReference type="NCBI Taxonomy" id="1714387"/>
    <lineage>
        <taxon>Eukaryota</taxon>
        <taxon>Sar</taxon>
        <taxon>Stramenopiles</taxon>
        <taxon>Ochrophyta</taxon>
        <taxon>Bolidophyceae</taxon>
        <taxon>Parmales</taxon>
        <taxon>Triparmaceae</taxon>
        <taxon>Triparma</taxon>
    </lineage>
</organism>
<dbReference type="PANTHER" id="PTHR10582">
    <property type="entry name" value="TRANSIENT RECEPTOR POTENTIAL ION CHANNEL PROTEIN"/>
    <property type="match status" value="1"/>
</dbReference>
<dbReference type="OrthoDB" id="47802at2759"/>
<dbReference type="InterPro" id="IPR015943">
    <property type="entry name" value="WD40/YVTN_repeat-like_dom_sf"/>
</dbReference>
<feature type="compositionally biased region" description="Acidic residues" evidence="2">
    <location>
        <begin position="1"/>
        <end position="12"/>
    </location>
</feature>
<protein>
    <recommendedName>
        <fullName evidence="4">Anaphase-promoting complex subunit 4-like WD40 domain-containing protein</fullName>
    </recommendedName>
</protein>
<reference evidence="6" key="1">
    <citation type="journal article" date="2023" name="Commun. Biol.">
        <title>Genome analysis of Parmales, the sister group of diatoms, reveals the evolutionary specialization of diatoms from phago-mixotrophs to photoautotrophs.</title>
        <authorList>
            <person name="Ban H."/>
            <person name="Sato S."/>
            <person name="Yoshikawa S."/>
            <person name="Yamada K."/>
            <person name="Nakamura Y."/>
            <person name="Ichinomiya M."/>
            <person name="Sato N."/>
            <person name="Blanc-Mathieu R."/>
            <person name="Endo H."/>
            <person name="Kuwata A."/>
            <person name="Ogata H."/>
        </authorList>
    </citation>
    <scope>NUCLEOTIDE SEQUENCE [LARGE SCALE GENOMIC DNA]</scope>
    <source>
        <strain evidence="6">NIES 3700</strain>
    </source>
</reference>
<evidence type="ECO:0000256" key="3">
    <source>
        <dbReference type="SAM" id="Phobius"/>
    </source>
</evidence>
<dbReference type="SUPFAM" id="SSF50978">
    <property type="entry name" value="WD40 repeat-like"/>
    <property type="match status" value="1"/>
</dbReference>
<feature type="transmembrane region" description="Helical" evidence="3">
    <location>
        <begin position="1615"/>
        <end position="1632"/>
    </location>
</feature>
<evidence type="ECO:0000259" key="4">
    <source>
        <dbReference type="Pfam" id="PF12894"/>
    </source>
</evidence>
<dbReference type="SMART" id="SM00320">
    <property type="entry name" value="WD40"/>
    <property type="match status" value="5"/>
</dbReference>
<dbReference type="Pfam" id="PF12894">
    <property type="entry name" value="ANAPC4_WD40"/>
    <property type="match status" value="1"/>
</dbReference>
<dbReference type="Gene3D" id="2.130.10.10">
    <property type="entry name" value="YVTN repeat-like/Quinoprotein amine dehydrogenase"/>
    <property type="match status" value="3"/>
</dbReference>
<dbReference type="Proteomes" id="UP001165122">
    <property type="component" value="Unassembled WGS sequence"/>
</dbReference>
<comment type="caution">
    <text evidence="5">The sequence shown here is derived from an EMBL/GenBank/DDBJ whole genome shotgun (WGS) entry which is preliminary data.</text>
</comment>
<evidence type="ECO:0000313" key="6">
    <source>
        <dbReference type="Proteomes" id="UP001165122"/>
    </source>
</evidence>
<feature type="transmembrane region" description="Helical" evidence="3">
    <location>
        <begin position="1441"/>
        <end position="1465"/>
    </location>
</feature>
<keyword evidence="1" id="KW-0677">Repeat</keyword>